<comment type="function">
    <text evidence="7">Catalyzes the reduction of the glycolytic intermediate dihydroxyacetone phosphate (DHAP) to sn-glycerol 3-phosphate (G3P), the key precursor for phospholipid synthesis.</text>
</comment>
<feature type="binding site" evidence="7">
    <location>
        <position position="272"/>
    </location>
    <ligand>
        <name>NADPH</name>
        <dbReference type="ChEBI" id="CHEBI:57783"/>
    </ligand>
</feature>
<feature type="binding site" evidence="7">
    <location>
        <position position="32"/>
    </location>
    <ligand>
        <name>NADPH</name>
        <dbReference type="ChEBI" id="CHEBI:57783"/>
    </ligand>
</feature>
<reference evidence="14" key="1">
    <citation type="journal article" date="2019" name="Int. J. Syst. Evol. Microbiol.">
        <title>The Global Catalogue of Microorganisms (GCM) 10K type strain sequencing project: providing services to taxonomists for standard genome sequencing and annotation.</title>
        <authorList>
            <consortium name="The Broad Institute Genomics Platform"/>
            <consortium name="The Broad Institute Genome Sequencing Center for Infectious Disease"/>
            <person name="Wu L."/>
            <person name="Ma J."/>
        </authorList>
    </citation>
    <scope>NUCLEOTIDE SEQUENCE [LARGE SCALE GENOMIC DNA]</scope>
    <source>
        <strain evidence="14">NBRC 110140</strain>
    </source>
</reference>
<dbReference type="SUPFAM" id="SSF51735">
    <property type="entry name" value="NAD(P)-binding Rossmann-fold domains"/>
    <property type="match status" value="1"/>
</dbReference>
<feature type="signal peptide" evidence="10">
    <location>
        <begin position="1"/>
        <end position="17"/>
    </location>
</feature>
<dbReference type="InterPro" id="IPR036291">
    <property type="entry name" value="NAD(P)-bd_dom_sf"/>
</dbReference>
<comment type="caution">
    <text evidence="13">The sequence shown here is derived from an EMBL/GenBank/DDBJ whole genome shotgun (WGS) entry which is preliminary data.</text>
</comment>
<dbReference type="Gene3D" id="3.40.50.720">
    <property type="entry name" value="NAD(P)-binding Rossmann-like Domain"/>
    <property type="match status" value="1"/>
</dbReference>
<dbReference type="InterPro" id="IPR006168">
    <property type="entry name" value="G3P_DH_NAD-dep"/>
</dbReference>
<feature type="binding site" evidence="7">
    <location>
        <position position="132"/>
    </location>
    <ligand>
        <name>sn-glycerol 3-phosphate</name>
        <dbReference type="ChEBI" id="CHEBI:57597"/>
    </ligand>
</feature>
<dbReference type="PRINTS" id="PR00077">
    <property type="entry name" value="GPDHDRGNASE"/>
</dbReference>
<dbReference type="InterPro" id="IPR011128">
    <property type="entry name" value="G3P_DH_NAD-dep_N"/>
</dbReference>
<proteinExistence type="inferred from homology"/>
<keyword evidence="3 7" id="KW-0560">Oxidoreductase</keyword>
<keyword evidence="7" id="KW-0547">Nucleotide-binding</keyword>
<comment type="catalytic activity">
    <reaction evidence="7">
        <text>sn-glycerol 3-phosphate + NAD(+) = dihydroxyacetone phosphate + NADH + H(+)</text>
        <dbReference type="Rhea" id="RHEA:11092"/>
        <dbReference type="ChEBI" id="CHEBI:15378"/>
        <dbReference type="ChEBI" id="CHEBI:57540"/>
        <dbReference type="ChEBI" id="CHEBI:57597"/>
        <dbReference type="ChEBI" id="CHEBI:57642"/>
        <dbReference type="ChEBI" id="CHEBI:57945"/>
        <dbReference type="EC" id="1.1.1.94"/>
    </reaction>
</comment>
<feature type="binding site" evidence="7">
    <location>
        <position position="250"/>
    </location>
    <ligand>
        <name>sn-glycerol 3-phosphate</name>
        <dbReference type="ChEBI" id="CHEBI:57597"/>
    </ligand>
</feature>
<feature type="binding site" evidence="7">
    <location>
        <position position="49"/>
    </location>
    <ligand>
        <name>NADPH</name>
        <dbReference type="ChEBI" id="CHEBI:57783"/>
    </ligand>
</feature>
<evidence type="ECO:0000259" key="11">
    <source>
        <dbReference type="Pfam" id="PF01210"/>
    </source>
</evidence>
<keyword evidence="7 8" id="KW-0520">NAD</keyword>
<comment type="subcellular location">
    <subcellularLocation>
        <location evidence="7">Cytoplasm</location>
    </subcellularLocation>
</comment>
<feature type="binding site" evidence="7">
    <location>
        <position position="104"/>
    </location>
    <ligand>
        <name>NADPH</name>
        <dbReference type="ChEBI" id="CHEBI:57783"/>
    </ligand>
</feature>
<name>A0ABQ5VWH4_9RHOB</name>
<dbReference type="InterPro" id="IPR006109">
    <property type="entry name" value="G3P_DH_NAD-dep_C"/>
</dbReference>
<dbReference type="PANTHER" id="PTHR11728:SF1">
    <property type="entry name" value="GLYCEROL-3-PHOSPHATE DEHYDROGENASE [NAD(+)] 2, CHLOROPLASTIC"/>
    <property type="match status" value="1"/>
</dbReference>
<dbReference type="PANTHER" id="PTHR11728">
    <property type="entry name" value="GLYCEROL-3-PHOSPHATE DEHYDROGENASE"/>
    <property type="match status" value="1"/>
</dbReference>
<evidence type="ECO:0000313" key="13">
    <source>
        <dbReference type="EMBL" id="GLQ35628.1"/>
    </source>
</evidence>
<dbReference type="HAMAP" id="MF_00394">
    <property type="entry name" value="NAD_Glyc3P_dehydrog"/>
    <property type="match status" value="1"/>
</dbReference>
<evidence type="ECO:0000313" key="14">
    <source>
        <dbReference type="Proteomes" id="UP001156694"/>
    </source>
</evidence>
<sequence>MSKIAVIGAGAFGTALACSLASAEHSVVLWGRDADQIQRMRQTRRNARYLPDIPLPDSLTPVAERSALAGSDAILVVTPAQRLRTILEQMELAAIGAPVVLCSKGIEQASGLLQSDVAQDFIPKDQIAVLSGPGFASEIASQLPTALTIGAFDREIGAELQHRLTTKSLRLYLSDDPTGVQLGGALKNVYAIACGFAVGAGLGESARAALITRGFAEMSRLALAMGAMRETLHGLSGFGDLALSCTSAQSRNFAFGLHLAQTAQHDLAKTVEGIATAKATNALANRLGVELPIAAQVVAVLEGALSLEDALGALMSRPLKPELPV</sequence>
<organism evidence="13 14">
    <name type="scientific">Amylibacter marinus</name>
    <dbReference type="NCBI Taxonomy" id="1475483"/>
    <lineage>
        <taxon>Bacteria</taxon>
        <taxon>Pseudomonadati</taxon>
        <taxon>Pseudomonadota</taxon>
        <taxon>Alphaproteobacteria</taxon>
        <taxon>Rhodobacterales</taxon>
        <taxon>Paracoccaceae</taxon>
        <taxon>Amylibacter</taxon>
    </lineage>
</organism>
<evidence type="ECO:0000256" key="5">
    <source>
        <dbReference type="ARBA" id="ARBA00023209"/>
    </source>
</evidence>
<keyword evidence="7" id="KW-0521">NADP</keyword>
<keyword evidence="5 7" id="KW-0594">Phospholipid biosynthesis</keyword>
<evidence type="ECO:0000256" key="9">
    <source>
        <dbReference type="RuleBase" id="RU000439"/>
    </source>
</evidence>
<evidence type="ECO:0000256" key="1">
    <source>
        <dbReference type="ARBA" id="ARBA00011009"/>
    </source>
</evidence>
<evidence type="ECO:0000256" key="8">
    <source>
        <dbReference type="RuleBase" id="RU000437"/>
    </source>
</evidence>
<dbReference type="NCBIfam" id="NF000942">
    <property type="entry name" value="PRK00094.1-4"/>
    <property type="match status" value="1"/>
</dbReference>
<keyword evidence="6 7" id="KW-1208">Phospholipid metabolism</keyword>
<feature type="active site" description="Proton acceptor" evidence="7">
    <location>
        <position position="187"/>
    </location>
</feature>
<dbReference type="Pfam" id="PF07479">
    <property type="entry name" value="NAD_Gly3P_dh_C"/>
    <property type="match status" value="1"/>
</dbReference>
<dbReference type="InterPro" id="IPR008927">
    <property type="entry name" value="6-PGluconate_DH-like_C_sf"/>
</dbReference>
<feature type="domain" description="Glycerol-3-phosphate dehydrogenase NAD-dependent N-terminal" evidence="11">
    <location>
        <begin position="3"/>
        <end position="154"/>
    </location>
</feature>
<evidence type="ECO:0000256" key="3">
    <source>
        <dbReference type="ARBA" id="ARBA00023002"/>
    </source>
</evidence>
<feature type="binding site" evidence="7">
    <location>
        <position position="240"/>
    </location>
    <ligand>
        <name>sn-glycerol 3-phosphate</name>
        <dbReference type="ChEBI" id="CHEBI:57597"/>
    </ligand>
</feature>
<dbReference type="SUPFAM" id="SSF48179">
    <property type="entry name" value="6-phosphogluconate dehydrogenase C-terminal domain-like"/>
    <property type="match status" value="1"/>
</dbReference>
<feature type="binding site" evidence="7">
    <location>
        <position position="251"/>
    </location>
    <ligand>
        <name>NADPH</name>
        <dbReference type="ChEBI" id="CHEBI:57783"/>
    </ligand>
</feature>
<comment type="similarity">
    <text evidence="1 7 8">Belongs to the NAD-dependent glycerol-3-phosphate dehydrogenase family.</text>
</comment>
<feature type="binding site" evidence="7">
    <location>
        <position position="12"/>
    </location>
    <ligand>
        <name>NADPH</name>
        <dbReference type="ChEBI" id="CHEBI:57783"/>
    </ligand>
</feature>
<evidence type="ECO:0000256" key="2">
    <source>
        <dbReference type="ARBA" id="ARBA00022516"/>
    </source>
</evidence>
<dbReference type="Proteomes" id="UP001156694">
    <property type="component" value="Unassembled WGS sequence"/>
</dbReference>
<evidence type="ECO:0000256" key="6">
    <source>
        <dbReference type="ARBA" id="ARBA00023264"/>
    </source>
</evidence>
<dbReference type="NCBIfam" id="NF000940">
    <property type="entry name" value="PRK00094.1-2"/>
    <property type="match status" value="1"/>
</dbReference>
<feature type="binding site" evidence="7">
    <location>
        <position position="136"/>
    </location>
    <ligand>
        <name>NADPH</name>
        <dbReference type="ChEBI" id="CHEBI:57783"/>
    </ligand>
</feature>
<gene>
    <name evidence="7 13" type="primary">gpsA</name>
    <name evidence="13" type="ORF">GCM10007939_19110</name>
</gene>
<comment type="pathway">
    <text evidence="7">Membrane lipid metabolism; glycerophospholipid metabolism.</text>
</comment>
<dbReference type="PIRSF" id="PIRSF000114">
    <property type="entry name" value="Glycerol-3-P_dh"/>
    <property type="match status" value="1"/>
</dbReference>
<dbReference type="EMBL" id="BSNN01000004">
    <property type="protein sequence ID" value="GLQ35628.1"/>
    <property type="molecule type" value="Genomic_DNA"/>
</dbReference>
<keyword evidence="4 7" id="KW-0443">Lipid metabolism</keyword>
<dbReference type="PROSITE" id="PS00957">
    <property type="entry name" value="NAD_G3PDH"/>
    <property type="match status" value="1"/>
</dbReference>
<feature type="chain" id="PRO_5047125679" description="Glycerol-3-phosphate dehydrogenase [NAD(P)+]" evidence="10">
    <location>
        <begin position="18"/>
        <end position="325"/>
    </location>
</feature>
<protein>
    <recommendedName>
        <fullName evidence="7">Glycerol-3-phosphate dehydrogenase [NAD(P)+]</fullName>
        <ecNumber evidence="7">1.1.1.94</ecNumber>
    </recommendedName>
    <alternativeName>
        <fullName evidence="7">NAD(P)(+)-dependent glycerol-3-phosphate dehydrogenase</fullName>
    </alternativeName>
    <alternativeName>
        <fullName evidence="7">NAD(P)H-dependent dihydroxyacetone-phosphate reductase</fullName>
    </alternativeName>
</protein>
<dbReference type="RefSeq" id="WP_284378306.1">
    <property type="nucleotide sequence ID" value="NZ_BSNN01000004.1"/>
</dbReference>
<comment type="caution">
    <text evidence="7">Lacks conserved residue(s) required for the propagation of feature annotation.</text>
</comment>
<feature type="binding site" evidence="7">
    <location>
        <position position="251"/>
    </location>
    <ligand>
        <name>sn-glycerol 3-phosphate</name>
        <dbReference type="ChEBI" id="CHEBI:57597"/>
    </ligand>
</feature>
<comment type="catalytic activity">
    <reaction evidence="7 9">
        <text>sn-glycerol 3-phosphate + NADP(+) = dihydroxyacetone phosphate + NADPH + H(+)</text>
        <dbReference type="Rhea" id="RHEA:11096"/>
        <dbReference type="ChEBI" id="CHEBI:15378"/>
        <dbReference type="ChEBI" id="CHEBI:57597"/>
        <dbReference type="ChEBI" id="CHEBI:57642"/>
        <dbReference type="ChEBI" id="CHEBI:57783"/>
        <dbReference type="ChEBI" id="CHEBI:58349"/>
        <dbReference type="EC" id="1.1.1.94"/>
    </reaction>
</comment>
<evidence type="ECO:0000256" key="7">
    <source>
        <dbReference type="HAMAP-Rule" id="MF_00394"/>
    </source>
</evidence>
<keyword evidence="2 7" id="KW-0444">Lipid biosynthesis</keyword>
<dbReference type="Pfam" id="PF01210">
    <property type="entry name" value="NAD_Gly3P_dh_N"/>
    <property type="match status" value="1"/>
</dbReference>
<dbReference type="Gene3D" id="1.10.1040.10">
    <property type="entry name" value="N-(1-d-carboxylethyl)-l-norvaline Dehydrogenase, domain 2"/>
    <property type="match status" value="1"/>
</dbReference>
<dbReference type="PROSITE" id="PS51257">
    <property type="entry name" value="PROKAR_LIPOPROTEIN"/>
    <property type="match status" value="1"/>
</dbReference>
<accession>A0ABQ5VWH4</accession>
<feature type="domain" description="Glycerol-3-phosphate dehydrogenase NAD-dependent C-terminal" evidence="12">
    <location>
        <begin position="176"/>
        <end position="311"/>
    </location>
</feature>
<dbReference type="EC" id="1.1.1.94" evidence="7"/>
<evidence type="ECO:0000256" key="4">
    <source>
        <dbReference type="ARBA" id="ARBA00023098"/>
    </source>
</evidence>
<keyword evidence="7" id="KW-0963">Cytoplasm</keyword>
<evidence type="ECO:0000259" key="12">
    <source>
        <dbReference type="Pfam" id="PF07479"/>
    </source>
</evidence>
<keyword evidence="14" id="KW-1185">Reference proteome</keyword>
<feature type="binding site" evidence="7">
    <location>
        <position position="104"/>
    </location>
    <ligand>
        <name>sn-glycerol 3-phosphate</name>
        <dbReference type="ChEBI" id="CHEBI:57597"/>
    </ligand>
</feature>
<feature type="binding site" evidence="7">
    <location>
        <position position="187"/>
    </location>
    <ligand>
        <name>sn-glycerol 3-phosphate</name>
        <dbReference type="ChEBI" id="CHEBI:57597"/>
    </ligand>
</feature>
<dbReference type="InterPro" id="IPR013328">
    <property type="entry name" value="6PGD_dom2"/>
</dbReference>
<keyword evidence="10" id="KW-0732">Signal</keyword>
<feature type="binding site" evidence="7">
    <location>
        <position position="252"/>
    </location>
    <ligand>
        <name>sn-glycerol 3-phosphate</name>
        <dbReference type="ChEBI" id="CHEBI:57597"/>
    </ligand>
</feature>
<evidence type="ECO:0000256" key="10">
    <source>
        <dbReference type="SAM" id="SignalP"/>
    </source>
</evidence>